<dbReference type="Proteomes" id="UP000756346">
    <property type="component" value="Unassembled WGS sequence"/>
</dbReference>
<feature type="compositionally biased region" description="Polar residues" evidence="1">
    <location>
        <begin position="103"/>
        <end position="120"/>
    </location>
</feature>
<name>A0A9P8XXD9_9PEZI</name>
<feature type="compositionally biased region" description="Polar residues" evidence="1">
    <location>
        <begin position="1"/>
        <end position="10"/>
    </location>
</feature>
<feature type="compositionally biased region" description="Basic and acidic residues" evidence="1">
    <location>
        <begin position="257"/>
        <end position="284"/>
    </location>
</feature>
<accession>A0A9P8XXD9</accession>
<protein>
    <submittedName>
        <fullName evidence="2">Uncharacterized protein</fullName>
    </submittedName>
</protein>
<feature type="compositionally biased region" description="Basic and acidic residues" evidence="1">
    <location>
        <begin position="11"/>
        <end position="24"/>
    </location>
</feature>
<organism evidence="2 3">
    <name type="scientific">Microdochium trichocladiopsis</name>
    <dbReference type="NCBI Taxonomy" id="1682393"/>
    <lineage>
        <taxon>Eukaryota</taxon>
        <taxon>Fungi</taxon>
        <taxon>Dikarya</taxon>
        <taxon>Ascomycota</taxon>
        <taxon>Pezizomycotina</taxon>
        <taxon>Sordariomycetes</taxon>
        <taxon>Xylariomycetidae</taxon>
        <taxon>Xylariales</taxon>
        <taxon>Microdochiaceae</taxon>
        <taxon>Microdochium</taxon>
    </lineage>
</organism>
<gene>
    <name evidence="2" type="ORF">B0I36DRAFT_353181</name>
</gene>
<dbReference type="GeneID" id="70186730"/>
<feature type="compositionally biased region" description="Basic and acidic residues" evidence="1">
    <location>
        <begin position="143"/>
        <end position="155"/>
    </location>
</feature>
<feature type="compositionally biased region" description="Low complexity" evidence="1">
    <location>
        <begin position="51"/>
        <end position="71"/>
    </location>
</feature>
<feature type="region of interest" description="Disordered" evidence="1">
    <location>
        <begin position="253"/>
        <end position="307"/>
    </location>
</feature>
<evidence type="ECO:0000313" key="3">
    <source>
        <dbReference type="Proteomes" id="UP000756346"/>
    </source>
</evidence>
<reference evidence="2" key="1">
    <citation type="journal article" date="2021" name="Nat. Commun.">
        <title>Genetic determinants of endophytism in the Arabidopsis root mycobiome.</title>
        <authorList>
            <person name="Mesny F."/>
            <person name="Miyauchi S."/>
            <person name="Thiergart T."/>
            <person name="Pickel B."/>
            <person name="Atanasova L."/>
            <person name="Karlsson M."/>
            <person name="Huettel B."/>
            <person name="Barry K.W."/>
            <person name="Haridas S."/>
            <person name="Chen C."/>
            <person name="Bauer D."/>
            <person name="Andreopoulos W."/>
            <person name="Pangilinan J."/>
            <person name="LaButti K."/>
            <person name="Riley R."/>
            <person name="Lipzen A."/>
            <person name="Clum A."/>
            <person name="Drula E."/>
            <person name="Henrissat B."/>
            <person name="Kohler A."/>
            <person name="Grigoriev I.V."/>
            <person name="Martin F.M."/>
            <person name="Hacquard S."/>
        </authorList>
    </citation>
    <scope>NUCLEOTIDE SEQUENCE</scope>
    <source>
        <strain evidence="2">MPI-CAGE-CH-0230</strain>
    </source>
</reference>
<sequence length="307" mass="32222">MDTPGNTPITSKDRAAHDAAEEASHALLASFHEGGVEDKKPSVPASAPSGQTASAAQSTPPTTTQLEAESPASRRRRPSASEQPNTASPKPHSSESPRLAKARSSTDLFSATPKTPNVTPASDAEISDIVQDLSQLGIAGDDNENKDGGGKDAARSRAQSSMVGDAPVSPRSDDSGISAGEHAAAIALRQSAPPPPPLLFEAMEFCLPLEDYYNRDPTVAELIDQMIRDARAGDHAGVYIAQNALKWLLFPRPGSLEQRDRPESDGEPEGHRYSSEEGDSDHGPPDVSEDDGADTGTGVNSEDGEKI</sequence>
<evidence type="ECO:0000313" key="2">
    <source>
        <dbReference type="EMBL" id="KAH7025004.1"/>
    </source>
</evidence>
<proteinExistence type="predicted"/>
<feature type="region of interest" description="Disordered" evidence="1">
    <location>
        <begin position="1"/>
        <end position="198"/>
    </location>
</feature>
<dbReference type="RefSeq" id="XP_046008552.1">
    <property type="nucleotide sequence ID" value="XM_046157184.1"/>
</dbReference>
<evidence type="ECO:0000256" key="1">
    <source>
        <dbReference type="SAM" id="MobiDB-lite"/>
    </source>
</evidence>
<keyword evidence="3" id="KW-1185">Reference proteome</keyword>
<dbReference type="AlphaFoldDB" id="A0A9P8XXD9"/>
<dbReference type="EMBL" id="JAGTJQ010000009">
    <property type="protein sequence ID" value="KAH7025004.1"/>
    <property type="molecule type" value="Genomic_DNA"/>
</dbReference>
<comment type="caution">
    <text evidence="2">The sequence shown here is derived from an EMBL/GenBank/DDBJ whole genome shotgun (WGS) entry which is preliminary data.</text>
</comment>